<evidence type="ECO:0000313" key="5">
    <source>
        <dbReference type="Proteomes" id="UP000321734"/>
    </source>
</evidence>
<accession>A0A5C7AR83</accession>
<dbReference type="InterPro" id="IPR006659">
    <property type="entry name" value="Arsenate_reductase"/>
</dbReference>
<dbReference type="InterPro" id="IPR006660">
    <property type="entry name" value="Arsenate_reductase-like"/>
</dbReference>
<dbReference type="SUPFAM" id="SSF52833">
    <property type="entry name" value="Thioredoxin-like"/>
    <property type="match status" value="1"/>
</dbReference>
<dbReference type="InterPro" id="IPR036249">
    <property type="entry name" value="Thioredoxin-like_sf"/>
</dbReference>
<reference evidence="4 5" key="1">
    <citation type="submission" date="2019-08" db="EMBL/GenBank/DDBJ databases">
        <title>Genome sequence of Gelidibacter salicanalis IC162T.</title>
        <authorList>
            <person name="Bowman J.P."/>
        </authorList>
    </citation>
    <scope>NUCLEOTIDE SEQUENCE [LARGE SCALE GENOMIC DNA]</scope>
    <source>
        <strain evidence="4 5">IC162</strain>
    </source>
</reference>
<dbReference type="AlphaFoldDB" id="A0A5C7AR83"/>
<evidence type="ECO:0000256" key="2">
    <source>
        <dbReference type="ARBA" id="ARBA00023002"/>
    </source>
</evidence>
<sequence length="113" mass="13039">MISIYHNPRCSKSREALQILEENSTNFEVIKYLEDTFDQEALENVISLLGIKPIELIRKNESIWKEKYKDLDLSDNDLIAAMVKHPKLIERPIVVNGKKAIIGRPPQNILNIL</sequence>
<evidence type="ECO:0000313" key="4">
    <source>
        <dbReference type="EMBL" id="TXE10891.1"/>
    </source>
</evidence>
<keyword evidence="5" id="KW-1185">Reference proteome</keyword>
<name>A0A5C7AR83_9FLAO</name>
<gene>
    <name evidence="4" type="primary">arsC</name>
    <name evidence="4" type="ORF">ES711_03025</name>
</gene>
<dbReference type="EC" id="1.20.4.1" evidence="4"/>
<dbReference type="RefSeq" id="WP_146889725.1">
    <property type="nucleotide sequence ID" value="NZ_VORX01000001.1"/>
</dbReference>
<dbReference type="NCBIfam" id="TIGR00014">
    <property type="entry name" value="arsC"/>
    <property type="match status" value="1"/>
</dbReference>
<protein>
    <submittedName>
        <fullName evidence="4">Arsenate reductase (Glutaredoxin)</fullName>
        <ecNumber evidence="4">1.20.4.1</ecNumber>
    </submittedName>
</protein>
<dbReference type="OrthoDB" id="9808142at2"/>
<dbReference type="Pfam" id="PF03960">
    <property type="entry name" value="ArsC"/>
    <property type="match status" value="1"/>
</dbReference>
<comment type="similarity">
    <text evidence="1 3">Belongs to the ArsC family.</text>
</comment>
<dbReference type="PROSITE" id="PS51353">
    <property type="entry name" value="ARSC"/>
    <property type="match status" value="1"/>
</dbReference>
<keyword evidence="2 4" id="KW-0560">Oxidoreductase</keyword>
<comment type="caution">
    <text evidence="4">The sequence shown here is derived from an EMBL/GenBank/DDBJ whole genome shotgun (WGS) entry which is preliminary data.</text>
</comment>
<dbReference type="CDD" id="cd03034">
    <property type="entry name" value="ArsC_ArsC"/>
    <property type="match status" value="1"/>
</dbReference>
<proteinExistence type="inferred from homology"/>
<dbReference type="EMBL" id="VORX01000001">
    <property type="protein sequence ID" value="TXE10891.1"/>
    <property type="molecule type" value="Genomic_DNA"/>
</dbReference>
<dbReference type="PANTHER" id="PTHR30041">
    <property type="entry name" value="ARSENATE REDUCTASE"/>
    <property type="match status" value="1"/>
</dbReference>
<evidence type="ECO:0000256" key="1">
    <source>
        <dbReference type="ARBA" id="ARBA00007198"/>
    </source>
</evidence>
<dbReference type="GO" id="GO:0008794">
    <property type="term" value="F:arsenate reductase (glutaredoxin) activity"/>
    <property type="evidence" value="ECO:0007669"/>
    <property type="project" value="UniProtKB-EC"/>
</dbReference>
<dbReference type="PANTHER" id="PTHR30041:SF4">
    <property type="entry name" value="ARSENATE REDUCTASE"/>
    <property type="match status" value="1"/>
</dbReference>
<organism evidence="4 5">
    <name type="scientific">Gelidibacter salicanalis</name>
    <dbReference type="NCBI Taxonomy" id="291193"/>
    <lineage>
        <taxon>Bacteria</taxon>
        <taxon>Pseudomonadati</taxon>
        <taxon>Bacteroidota</taxon>
        <taxon>Flavobacteriia</taxon>
        <taxon>Flavobacteriales</taxon>
        <taxon>Flavobacteriaceae</taxon>
        <taxon>Gelidibacter</taxon>
    </lineage>
</organism>
<evidence type="ECO:0000256" key="3">
    <source>
        <dbReference type="PROSITE-ProRule" id="PRU01282"/>
    </source>
</evidence>
<dbReference type="Gene3D" id="3.40.30.10">
    <property type="entry name" value="Glutaredoxin"/>
    <property type="match status" value="1"/>
</dbReference>
<dbReference type="Proteomes" id="UP000321734">
    <property type="component" value="Unassembled WGS sequence"/>
</dbReference>